<dbReference type="EMBL" id="LZLQ01000059">
    <property type="protein sequence ID" value="OBK16747.1"/>
    <property type="molecule type" value="Genomic_DNA"/>
</dbReference>
<organism evidence="1 2">
    <name type="scientific">Mycobacterium asiaticum</name>
    <dbReference type="NCBI Taxonomy" id="1790"/>
    <lineage>
        <taxon>Bacteria</taxon>
        <taxon>Bacillati</taxon>
        <taxon>Actinomycetota</taxon>
        <taxon>Actinomycetes</taxon>
        <taxon>Mycobacteriales</taxon>
        <taxon>Mycobacteriaceae</taxon>
        <taxon>Mycobacterium</taxon>
    </lineage>
</organism>
<gene>
    <name evidence="1" type="ORF">A5636_24525</name>
</gene>
<dbReference type="Proteomes" id="UP000093629">
    <property type="component" value="Unassembled WGS sequence"/>
</dbReference>
<keyword evidence="2" id="KW-1185">Reference proteome</keyword>
<protein>
    <submittedName>
        <fullName evidence="1">Uncharacterized protein</fullName>
    </submittedName>
</protein>
<accession>A0A1A3DB59</accession>
<evidence type="ECO:0000313" key="1">
    <source>
        <dbReference type="EMBL" id="OBK16747.1"/>
    </source>
</evidence>
<sequence>MSGTSNQSSFLKTTGFSIGSMTMFSASPRTRSVTFVTLVQKARLTVTAVGDRIWYDPYSTDDDPEHYRASYAATASRAYCGAGPNG</sequence>
<name>A0A1A3DB59_MYCAS</name>
<evidence type="ECO:0000313" key="2">
    <source>
        <dbReference type="Proteomes" id="UP000093629"/>
    </source>
</evidence>
<reference evidence="1 2" key="1">
    <citation type="submission" date="2016-06" db="EMBL/GenBank/DDBJ databases">
        <authorList>
            <person name="Kjaerup R.B."/>
            <person name="Dalgaard T.S."/>
            <person name="Juul-Madsen H.R."/>
        </authorList>
    </citation>
    <scope>NUCLEOTIDE SEQUENCE [LARGE SCALE GENOMIC DNA]</scope>
    <source>
        <strain evidence="1 2">1245139.5</strain>
    </source>
</reference>
<dbReference type="AlphaFoldDB" id="A0A1A3DB59"/>
<proteinExistence type="predicted"/>
<comment type="caution">
    <text evidence="1">The sequence shown here is derived from an EMBL/GenBank/DDBJ whole genome shotgun (WGS) entry which is preliminary data.</text>
</comment>